<dbReference type="AlphaFoldDB" id="A0AAU9TZZ7"/>
<accession>A0AAU9TZZ7</accession>
<name>A0AAU9TZZ7_EUPED</name>
<organism evidence="1 2">
    <name type="scientific">Euphydryas editha</name>
    <name type="common">Edith's checkerspot</name>
    <dbReference type="NCBI Taxonomy" id="104508"/>
    <lineage>
        <taxon>Eukaryota</taxon>
        <taxon>Metazoa</taxon>
        <taxon>Ecdysozoa</taxon>
        <taxon>Arthropoda</taxon>
        <taxon>Hexapoda</taxon>
        <taxon>Insecta</taxon>
        <taxon>Pterygota</taxon>
        <taxon>Neoptera</taxon>
        <taxon>Endopterygota</taxon>
        <taxon>Lepidoptera</taxon>
        <taxon>Glossata</taxon>
        <taxon>Ditrysia</taxon>
        <taxon>Papilionoidea</taxon>
        <taxon>Nymphalidae</taxon>
        <taxon>Nymphalinae</taxon>
        <taxon>Euphydryas</taxon>
    </lineage>
</organism>
<evidence type="ECO:0000313" key="1">
    <source>
        <dbReference type="EMBL" id="CAH2092776.1"/>
    </source>
</evidence>
<dbReference type="Proteomes" id="UP001153954">
    <property type="component" value="Unassembled WGS sequence"/>
</dbReference>
<sequence length="104" mass="12184">MPTLCEKTRLHITSYLDATNCRELVMSNDIIISLSTSTGIWCLGVEKHKIEFSDLWWKETFVQPQVKENDSTKILWEMPVHTDVTVRIIRPDLIYVDKNNNKTF</sequence>
<protein>
    <submittedName>
        <fullName evidence="1">Uncharacterized protein</fullName>
    </submittedName>
</protein>
<evidence type="ECO:0000313" key="2">
    <source>
        <dbReference type="Proteomes" id="UP001153954"/>
    </source>
</evidence>
<reference evidence="1" key="1">
    <citation type="submission" date="2022-03" db="EMBL/GenBank/DDBJ databases">
        <authorList>
            <person name="Tunstrom K."/>
        </authorList>
    </citation>
    <scope>NUCLEOTIDE SEQUENCE</scope>
</reference>
<dbReference type="EMBL" id="CAKOGL010000012">
    <property type="protein sequence ID" value="CAH2092776.1"/>
    <property type="molecule type" value="Genomic_DNA"/>
</dbReference>
<keyword evidence="2" id="KW-1185">Reference proteome</keyword>
<proteinExistence type="predicted"/>
<comment type="caution">
    <text evidence="1">The sequence shown here is derived from an EMBL/GenBank/DDBJ whole genome shotgun (WGS) entry which is preliminary data.</text>
</comment>
<gene>
    <name evidence="1" type="ORF">EEDITHA_LOCUS8502</name>
</gene>